<feature type="domain" description="HNH nuclease" evidence="1">
    <location>
        <begin position="301"/>
        <end position="353"/>
    </location>
</feature>
<name>A0A6C0AD52_9ZZZZ</name>
<dbReference type="EMBL" id="MN740593">
    <property type="protein sequence ID" value="QHS77677.1"/>
    <property type="molecule type" value="Genomic_DNA"/>
</dbReference>
<evidence type="ECO:0000313" key="2">
    <source>
        <dbReference type="EMBL" id="QHS77677.1"/>
    </source>
</evidence>
<dbReference type="InterPro" id="IPR036388">
    <property type="entry name" value="WH-like_DNA-bd_sf"/>
</dbReference>
<evidence type="ECO:0000259" key="1">
    <source>
        <dbReference type="SMART" id="SM00507"/>
    </source>
</evidence>
<accession>A0A6C0AD52</accession>
<dbReference type="SUPFAM" id="SSF54060">
    <property type="entry name" value="His-Me finger endonucleases"/>
    <property type="match status" value="2"/>
</dbReference>
<dbReference type="SMART" id="SM00497">
    <property type="entry name" value="IENR1"/>
    <property type="match status" value="2"/>
</dbReference>
<reference evidence="2" key="1">
    <citation type="journal article" date="2020" name="Nature">
        <title>Giant virus diversity and host interactions through global metagenomics.</title>
        <authorList>
            <person name="Schulz F."/>
            <person name="Roux S."/>
            <person name="Paez-Espino D."/>
            <person name="Jungbluth S."/>
            <person name="Walsh D.A."/>
            <person name="Denef V.J."/>
            <person name="McMahon K.D."/>
            <person name="Konstantinidis K.T."/>
            <person name="Eloe-Fadrosh E.A."/>
            <person name="Kyrpides N.C."/>
            <person name="Woyke T."/>
        </authorList>
    </citation>
    <scope>NUCLEOTIDE SEQUENCE</scope>
    <source>
        <strain evidence="2">GVMAG-S-1021933-23</strain>
    </source>
</reference>
<dbReference type="AlphaFoldDB" id="A0A6C0AD52"/>
<feature type="domain" description="HNH nuclease" evidence="1">
    <location>
        <begin position="471"/>
        <end position="520"/>
    </location>
</feature>
<dbReference type="InterPro" id="IPR044925">
    <property type="entry name" value="His-Me_finger_sf"/>
</dbReference>
<proteinExistence type="predicted"/>
<protein>
    <recommendedName>
        <fullName evidence="1">HNH nuclease domain-containing protein</fullName>
    </recommendedName>
</protein>
<organism evidence="2">
    <name type="scientific">viral metagenome</name>
    <dbReference type="NCBI Taxonomy" id="1070528"/>
    <lineage>
        <taxon>unclassified sequences</taxon>
        <taxon>metagenomes</taxon>
        <taxon>organismal metagenomes</taxon>
    </lineage>
</organism>
<dbReference type="InterPro" id="IPR003647">
    <property type="entry name" value="Intron_nuc_1_rpt"/>
</dbReference>
<dbReference type="SMART" id="SM00507">
    <property type="entry name" value="HNHc"/>
    <property type="match status" value="2"/>
</dbReference>
<dbReference type="Gene3D" id="3.90.75.20">
    <property type="match status" value="2"/>
</dbReference>
<dbReference type="Pfam" id="PF13392">
    <property type="entry name" value="HNH_3"/>
    <property type="match status" value="2"/>
</dbReference>
<sequence>MTQNLNQQSFDINKKKLRIIAIEKITGLKYIDDAFLNPGDSTEIDMLITFLDNKYNFSLCHDIYDFILNIIKFSHKSLNIINLNYKQFYDNITIYEALNIILTKLITNNGISISKSSINSIDYKLRILEIKGLTGLKKIKKAFLNTSDNTEIEMLINFLDKKYDFSLCNDMYDFILNVIKISPISLECINANNEEFYYNMMVDESLEIIFRKLLNNDKIIQANEFPVFFNFKCAQKFPYTIHNSNVIINQFFKDNKIEQEWKTLDEIPGYKISSLGRILTPLGNISKSIPRDDGYIRTRFKINNKYVHKYVQVIVAKCFIPNPENKPQVNHINGIKNDNRVVNLEWCTPSENSQKRLFYSKTNSLSIQVIQYDSQWNVIKTWRSIKDINNNNKFAGNIRYHLDRNTLYKECYWKRVKEELIEGELWKNVTLKNVNIKVSNKGRIIDLKGRITEGSKGDNGYMRYGFKSNGTINLYLVHRIVMLAFEYRIDSEKYVVDHINGIKNDNRLENLRWCTVKENNKFAREMKTCVFNSHTKSIDQFELNGKFIKTWISQSEAGKTLKINISSIGACCKNKLSTAGGFIWKYHLK</sequence>
<dbReference type="InterPro" id="IPR003615">
    <property type="entry name" value="HNH_nuc"/>
</dbReference>
<dbReference type="Gene3D" id="1.10.10.10">
    <property type="entry name" value="Winged helix-like DNA-binding domain superfamily/Winged helix DNA-binding domain"/>
    <property type="match status" value="1"/>
</dbReference>